<dbReference type="RefSeq" id="WP_274373409.1">
    <property type="nucleotide sequence ID" value="NZ_CP072943.1"/>
</dbReference>
<keyword evidence="5" id="KW-1185">Reference proteome</keyword>
<dbReference type="Proteomes" id="UP000671879">
    <property type="component" value="Chromosome"/>
</dbReference>
<dbReference type="Pfam" id="PF04412">
    <property type="entry name" value="AcnX"/>
    <property type="match status" value="1"/>
</dbReference>
<evidence type="ECO:0000313" key="5">
    <source>
        <dbReference type="Proteomes" id="UP000671879"/>
    </source>
</evidence>
<reference evidence="5" key="1">
    <citation type="submission" date="2021-04" db="EMBL/GenBank/DDBJ databases">
        <title>A novel Synergistetes isolate from a pyrite-forming mixed culture.</title>
        <authorList>
            <person name="Bunk B."/>
            <person name="Sproer C."/>
            <person name="Spring S."/>
            <person name="Pester M."/>
        </authorList>
    </citation>
    <scope>NUCLEOTIDE SEQUENCE [LARGE SCALE GENOMIC DNA]</scope>
    <source>
        <strain evidence="5">J.5.4.2-T.3.5.2</strain>
    </source>
</reference>
<dbReference type="PANTHER" id="PTHR36577">
    <property type="entry name" value="DUF521 DOMAIN PROTEIN (AFU_ORTHOLOGUE AFUA_6G00490)"/>
    <property type="match status" value="1"/>
</dbReference>
<evidence type="ECO:0000259" key="3">
    <source>
        <dbReference type="Pfam" id="PF04412"/>
    </source>
</evidence>
<accession>A0A9Q7AFB8</accession>
<sequence>MILSDDEKRMLDGSCGPGVQKAMELQVALGKAFDAERMIDVSRAHVALSGQEGDTYWCELLVNGGAVCRVTPTTNPCWDVRNLTNHYGVSQAELDLALRTIDVYRRIGARLTFCCTPELAGNVPSFGEHVAFSESSATPYVNSVLGARSSRESSVSALAAAVTGKTPLYGLHFEENRRGTLLVDVDFWPEEPYDWGLLGWCIGEFAGSAVPVLRFRHMPRRPSPEALLYLGAELNTSGAVAMYHIVGVTPEAPTLEAAFGGNPVPASSRPIVMADLKAKEEELSEEGGPINLVMLGCPHYSHDQIRELEVLMRGRKVRDGVAFWVLTSFDALELAERSGERRRLEEAGVRLVPDTCIDEPCWKSFEGGLGVTDSPKCMYYRERRGQPFVVRRLAECVEAAVKGEVQ</sequence>
<dbReference type="KEGG" id="aram:KAR29_12935"/>
<protein>
    <submittedName>
        <fullName evidence="4">Aconitase X catalytic domain-containing protein</fullName>
    </submittedName>
</protein>
<evidence type="ECO:0000313" key="4">
    <source>
        <dbReference type="EMBL" id="QTX32194.1"/>
    </source>
</evidence>
<proteinExistence type="predicted"/>
<keyword evidence="1" id="KW-0408">Iron</keyword>
<evidence type="ECO:0000256" key="1">
    <source>
        <dbReference type="ARBA" id="ARBA00023004"/>
    </source>
</evidence>
<feature type="domain" description="Phosphomevalonate dehydratase large subunit-like" evidence="3">
    <location>
        <begin position="1"/>
        <end position="398"/>
    </location>
</feature>
<dbReference type="AlphaFoldDB" id="A0A9Q7AFB8"/>
<keyword evidence="2" id="KW-0456">Lyase</keyword>
<evidence type="ECO:0000256" key="2">
    <source>
        <dbReference type="ARBA" id="ARBA00023239"/>
    </source>
</evidence>
<dbReference type="InterPro" id="IPR007506">
    <property type="entry name" value="PMDh-L-like_dom"/>
</dbReference>
<name>A0A9Q7AFB8_9BACT</name>
<dbReference type="PANTHER" id="PTHR36577:SF3">
    <property type="entry name" value="DUF521 DOMAIN PROTEIN (AFU_ORTHOLOGUE AFUA_6G00490)"/>
    <property type="match status" value="1"/>
</dbReference>
<dbReference type="GO" id="GO:0016829">
    <property type="term" value="F:lyase activity"/>
    <property type="evidence" value="ECO:0007669"/>
    <property type="project" value="UniProtKB-KW"/>
</dbReference>
<dbReference type="EMBL" id="CP072943">
    <property type="protein sequence ID" value="QTX32194.1"/>
    <property type="molecule type" value="Genomic_DNA"/>
</dbReference>
<gene>
    <name evidence="4" type="ORF">KAR29_12935</name>
</gene>
<organism evidence="4 5">
    <name type="scientific">Aminithiophilus ramosus</name>
    <dbReference type="NCBI Taxonomy" id="3029084"/>
    <lineage>
        <taxon>Bacteria</taxon>
        <taxon>Thermotogati</taxon>
        <taxon>Synergistota</taxon>
        <taxon>Synergistia</taxon>
        <taxon>Synergistales</taxon>
        <taxon>Aminithiophilaceae</taxon>
        <taxon>Aminithiophilus</taxon>
    </lineage>
</organism>